<dbReference type="EC" id="1.2.1.27" evidence="1"/>
<dbReference type="EMBL" id="NEDJ01000019">
    <property type="protein sequence ID" value="OSP07922.1"/>
    <property type="molecule type" value="Genomic_DNA"/>
</dbReference>
<dbReference type="CDD" id="cd07085">
    <property type="entry name" value="ALDH_F6_MMSDH"/>
    <property type="match status" value="1"/>
</dbReference>
<reference evidence="5 6" key="1">
    <citation type="submission" date="2017-04" db="EMBL/GenBank/DDBJ databases">
        <title>MLSA of the genus Halorubrum.</title>
        <authorList>
            <person name="De La Haba R."/>
            <person name="Sanchez-Porro C."/>
            <person name="Infante-Dominguez C."/>
            <person name="Ventosa A."/>
        </authorList>
    </citation>
    <scope>NUCLEOTIDE SEQUENCE [LARGE SCALE GENOMIC DNA]</scope>
    <source>
        <strain evidence="5 6">DSM 17463</strain>
    </source>
</reference>
<dbReference type="PANTHER" id="PTHR43866:SF4">
    <property type="entry name" value="MALONATE-SEMIALDEHYDE DEHYDROGENASE"/>
    <property type="match status" value="1"/>
</dbReference>
<dbReference type="FunFam" id="3.40.605.10:FF:000003">
    <property type="entry name" value="Methylmalonate-semialdehyde dehydrogenase [acylating]"/>
    <property type="match status" value="1"/>
</dbReference>
<dbReference type="GO" id="GO:0006574">
    <property type="term" value="P:L-valine catabolic process"/>
    <property type="evidence" value="ECO:0007669"/>
    <property type="project" value="TreeGrafter"/>
</dbReference>
<evidence type="ECO:0000256" key="1">
    <source>
        <dbReference type="ARBA" id="ARBA00013048"/>
    </source>
</evidence>
<evidence type="ECO:0000313" key="6">
    <source>
        <dbReference type="Proteomes" id="UP000193587"/>
    </source>
</evidence>
<dbReference type="Gene3D" id="3.40.309.10">
    <property type="entry name" value="Aldehyde Dehydrogenase, Chain A, domain 2"/>
    <property type="match status" value="1"/>
</dbReference>
<evidence type="ECO:0000256" key="2">
    <source>
        <dbReference type="ARBA" id="ARBA00023002"/>
    </source>
</evidence>
<organism evidence="5 6">
    <name type="scientific">Halorubrum ezzemoulense DSM 17463</name>
    <dbReference type="NCBI Taxonomy" id="1121945"/>
    <lineage>
        <taxon>Archaea</taxon>
        <taxon>Methanobacteriati</taxon>
        <taxon>Methanobacteriota</taxon>
        <taxon>Stenosarchaea group</taxon>
        <taxon>Halobacteria</taxon>
        <taxon>Halobacteriales</taxon>
        <taxon>Haloferacaceae</taxon>
        <taxon>Halorubrum</taxon>
    </lineage>
</organism>
<dbReference type="InterPro" id="IPR016162">
    <property type="entry name" value="Ald_DH_N"/>
</dbReference>
<dbReference type="GO" id="GO:0004491">
    <property type="term" value="F:methylmalonate-semialdehyde dehydrogenase (acylating, NAD) activity"/>
    <property type="evidence" value="ECO:0007669"/>
    <property type="project" value="UniProtKB-EC"/>
</dbReference>
<gene>
    <name evidence="5" type="ORF">B9H04_07435</name>
</gene>
<dbReference type="InterPro" id="IPR010061">
    <property type="entry name" value="MeMal-semiAld_DH"/>
</dbReference>
<proteinExistence type="predicted"/>
<dbReference type="NCBIfam" id="TIGR01722">
    <property type="entry name" value="MMSDH"/>
    <property type="match status" value="1"/>
</dbReference>
<keyword evidence="2" id="KW-0560">Oxidoreductase</keyword>
<sequence length="489" mass="52135">MYDLLDRPIANYVDGEWTRPSGGLAETVVDPATGEALGDTPISTESDVDAAVKRAGEAFEEWRQTPVEERIQPLFRFKSLLEEHQTEIAELLVREHGKTKGEAEGELRRGIENVEVACGAPTLLQGGHLQHAAPGIDETAVRHPLGVFTAITPFNFPGMIPLWFLPYAVACGNAFVLKPSERTPYTAIALFELLERAGFPDGVVSLVHGGPDTVNGLLAHDDVVGASFVGSTGVAKHVYETAAANGKRVQAQGGAKNHVIVSDAADLSYAAKKTVSSAFANTGQRCLANPVAVVHDDVYDEFAELVVDRAAAQTVGNGLDEGVDIGPGVSNEAKARIESAIETGVEEGAELLLDGREQAASDEGCFLAPSVFGEVTPEMTIATEELFGPVLALIRAGDLDEAIDIANRSRYGNAASVFTNRGDEAATCRHELEAGNVGINVGTAAPMAFFHFGGQKDSFFGDLHAQAEDVVRFYTDETVYIERWPDGEE</sequence>
<accession>A0A1X4H8H5</accession>
<dbReference type="InterPro" id="IPR015590">
    <property type="entry name" value="Aldehyde_DH_dom"/>
</dbReference>
<dbReference type="Gene3D" id="3.40.605.10">
    <property type="entry name" value="Aldehyde Dehydrogenase, Chain A, domain 1"/>
    <property type="match status" value="1"/>
</dbReference>
<dbReference type="PANTHER" id="PTHR43866">
    <property type="entry name" value="MALONATE-SEMIALDEHYDE DEHYDROGENASE"/>
    <property type="match status" value="1"/>
</dbReference>
<dbReference type="InterPro" id="IPR016161">
    <property type="entry name" value="Ald_DH/histidinol_DH"/>
</dbReference>
<keyword evidence="3" id="KW-0520">NAD</keyword>
<dbReference type="InterPro" id="IPR016163">
    <property type="entry name" value="Ald_DH_C"/>
</dbReference>
<dbReference type="STRING" id="1121945.GCA_000421805_02938"/>
<comment type="caution">
    <text evidence="5">The sequence shown here is derived from an EMBL/GenBank/DDBJ whole genome shotgun (WGS) entry which is preliminary data.</text>
</comment>
<dbReference type="Pfam" id="PF00171">
    <property type="entry name" value="Aldedh"/>
    <property type="match status" value="1"/>
</dbReference>
<dbReference type="FunFam" id="3.40.309.10:FF:000002">
    <property type="entry name" value="Methylmalonate-semialdehyde dehydrogenase (Acylating)"/>
    <property type="match status" value="1"/>
</dbReference>
<dbReference type="Proteomes" id="UP000193587">
    <property type="component" value="Unassembled WGS sequence"/>
</dbReference>
<feature type="domain" description="Aldehyde dehydrogenase" evidence="4">
    <location>
        <begin position="26"/>
        <end position="476"/>
    </location>
</feature>
<dbReference type="GO" id="GO:0006210">
    <property type="term" value="P:thymine catabolic process"/>
    <property type="evidence" value="ECO:0007669"/>
    <property type="project" value="TreeGrafter"/>
</dbReference>
<evidence type="ECO:0000313" key="5">
    <source>
        <dbReference type="EMBL" id="OSP07922.1"/>
    </source>
</evidence>
<dbReference type="AlphaFoldDB" id="A0A1X4H8H5"/>
<name>A0A1X4H8H5_HALEZ</name>
<evidence type="ECO:0000256" key="3">
    <source>
        <dbReference type="ARBA" id="ARBA00023027"/>
    </source>
</evidence>
<protein>
    <recommendedName>
        <fullName evidence="1">methylmalonate-semialdehyde dehydrogenase (CoA acylating)</fullName>
        <ecNumber evidence="1">1.2.1.27</ecNumber>
    </recommendedName>
</protein>
<evidence type="ECO:0000259" key="4">
    <source>
        <dbReference type="Pfam" id="PF00171"/>
    </source>
</evidence>
<dbReference type="SUPFAM" id="SSF53720">
    <property type="entry name" value="ALDH-like"/>
    <property type="match status" value="1"/>
</dbReference>
<dbReference type="eggNOG" id="arCOG01252">
    <property type="taxonomic scope" value="Archaea"/>
</dbReference>